<dbReference type="GO" id="GO:0005783">
    <property type="term" value="C:endoplasmic reticulum"/>
    <property type="evidence" value="ECO:0007669"/>
    <property type="project" value="TreeGrafter"/>
</dbReference>
<keyword evidence="2" id="KW-1133">Transmembrane helix</keyword>
<dbReference type="AlphaFoldDB" id="A0A836CMU7"/>
<gene>
    <name evidence="4" type="ORF">JKP88DRAFT_218042</name>
</gene>
<keyword evidence="2" id="KW-0812">Transmembrane</keyword>
<dbReference type="InterPro" id="IPR045888">
    <property type="entry name" value="Erv"/>
</dbReference>
<evidence type="ECO:0000313" key="4">
    <source>
        <dbReference type="EMBL" id="KAG5189161.1"/>
    </source>
</evidence>
<feature type="domain" description="Endoplasmic reticulum vesicle transporter C-terminal" evidence="3">
    <location>
        <begin position="8"/>
        <end position="100"/>
    </location>
</feature>
<evidence type="ECO:0000256" key="1">
    <source>
        <dbReference type="ARBA" id="ARBA00005648"/>
    </source>
</evidence>
<dbReference type="Proteomes" id="UP000664859">
    <property type="component" value="Unassembled WGS sequence"/>
</dbReference>
<sequence>MSVDAPPGTARVAYTLKVVPTAVTTRAGRTTRSFQYSARSEYETKEALAANREARRYPGVHFAYDFTPVMVHREEDAEGFLNFLTSTCAIVGGVFTMSGLLVGLIHGVRRTAKRD</sequence>
<accession>A0A836CMU7</accession>
<evidence type="ECO:0000313" key="5">
    <source>
        <dbReference type="Proteomes" id="UP000664859"/>
    </source>
</evidence>
<dbReference type="OrthoDB" id="270930at2759"/>
<dbReference type="PANTHER" id="PTHR10984">
    <property type="entry name" value="ENDOPLASMIC RETICULUM-GOLGI INTERMEDIATE COMPARTMENT PROTEIN"/>
    <property type="match status" value="1"/>
</dbReference>
<evidence type="ECO:0000259" key="3">
    <source>
        <dbReference type="Pfam" id="PF07970"/>
    </source>
</evidence>
<dbReference type="GO" id="GO:0030134">
    <property type="term" value="C:COPII-coated ER to Golgi transport vesicle"/>
    <property type="evidence" value="ECO:0007669"/>
    <property type="project" value="TreeGrafter"/>
</dbReference>
<evidence type="ECO:0000256" key="2">
    <source>
        <dbReference type="SAM" id="Phobius"/>
    </source>
</evidence>
<comment type="caution">
    <text evidence="4">The sequence shown here is derived from an EMBL/GenBank/DDBJ whole genome shotgun (WGS) entry which is preliminary data.</text>
</comment>
<dbReference type="Pfam" id="PF07970">
    <property type="entry name" value="COPIIcoated_ERV"/>
    <property type="match status" value="1"/>
</dbReference>
<name>A0A836CMU7_9STRA</name>
<keyword evidence="2" id="KW-0472">Membrane</keyword>
<dbReference type="InterPro" id="IPR012936">
    <property type="entry name" value="Erv_C"/>
</dbReference>
<proteinExistence type="inferred from homology"/>
<dbReference type="EMBL" id="JAFCMP010000057">
    <property type="protein sequence ID" value="KAG5189161.1"/>
    <property type="molecule type" value="Genomic_DNA"/>
</dbReference>
<dbReference type="PANTHER" id="PTHR10984:SF25">
    <property type="entry name" value="ENDOPLASMIC RETICULUM-GOLGI INTERMEDIATE COMPARTMENT PROTEIN 3"/>
    <property type="match status" value="1"/>
</dbReference>
<comment type="similarity">
    <text evidence="1">Belongs to the ERGIC family.</text>
</comment>
<protein>
    <submittedName>
        <fullName evidence="4">Endoplasmic reticulum vesicle transporter</fullName>
    </submittedName>
</protein>
<reference evidence="4" key="1">
    <citation type="submission" date="2021-02" db="EMBL/GenBank/DDBJ databases">
        <title>First Annotated Genome of the Yellow-green Alga Tribonema minus.</title>
        <authorList>
            <person name="Mahan K.M."/>
        </authorList>
    </citation>
    <scope>NUCLEOTIDE SEQUENCE</scope>
    <source>
        <strain evidence="4">UTEX B ZZ1240</strain>
    </source>
</reference>
<keyword evidence="5" id="KW-1185">Reference proteome</keyword>
<organism evidence="4 5">
    <name type="scientific">Tribonema minus</name>
    <dbReference type="NCBI Taxonomy" id="303371"/>
    <lineage>
        <taxon>Eukaryota</taxon>
        <taxon>Sar</taxon>
        <taxon>Stramenopiles</taxon>
        <taxon>Ochrophyta</taxon>
        <taxon>PX clade</taxon>
        <taxon>Xanthophyceae</taxon>
        <taxon>Tribonematales</taxon>
        <taxon>Tribonemataceae</taxon>
        <taxon>Tribonema</taxon>
    </lineage>
</organism>
<feature type="transmembrane region" description="Helical" evidence="2">
    <location>
        <begin position="80"/>
        <end position="105"/>
    </location>
</feature>